<evidence type="ECO:0000313" key="3">
    <source>
        <dbReference type="EMBL" id="KAK0637292.1"/>
    </source>
</evidence>
<feature type="region of interest" description="Disordered" evidence="1">
    <location>
        <begin position="148"/>
        <end position="189"/>
    </location>
</feature>
<evidence type="ECO:0000256" key="1">
    <source>
        <dbReference type="SAM" id="MobiDB-lite"/>
    </source>
</evidence>
<feature type="region of interest" description="Disordered" evidence="1">
    <location>
        <begin position="1"/>
        <end position="38"/>
    </location>
</feature>
<dbReference type="PANTHER" id="PTHR42070:SF1">
    <property type="entry name" value="FILAMENT ASSOCIATED PROTEIN, PUTATIVE (AFU_ORTHOLOGUE AFUA_8G06630)-RELATED"/>
    <property type="match status" value="1"/>
</dbReference>
<dbReference type="PANTHER" id="PTHR42070">
    <property type="entry name" value="FILAMENT ASSOCIATED PROTEIN, PUTATIVE (AFU_ORTHOLOGUE AFUA_8G06630)-RELATED"/>
    <property type="match status" value="1"/>
</dbReference>
<feature type="compositionally biased region" description="Polar residues" evidence="1">
    <location>
        <begin position="280"/>
        <end position="300"/>
    </location>
</feature>
<organism evidence="3 4">
    <name type="scientific">Bombardia bombarda</name>
    <dbReference type="NCBI Taxonomy" id="252184"/>
    <lineage>
        <taxon>Eukaryota</taxon>
        <taxon>Fungi</taxon>
        <taxon>Dikarya</taxon>
        <taxon>Ascomycota</taxon>
        <taxon>Pezizomycotina</taxon>
        <taxon>Sordariomycetes</taxon>
        <taxon>Sordariomycetidae</taxon>
        <taxon>Sordariales</taxon>
        <taxon>Lasiosphaeriaceae</taxon>
        <taxon>Bombardia</taxon>
    </lineage>
</organism>
<feature type="compositionally biased region" description="Low complexity" evidence="1">
    <location>
        <begin position="237"/>
        <end position="272"/>
    </location>
</feature>
<keyword evidence="4" id="KW-1185">Reference proteome</keyword>
<dbReference type="InterPro" id="IPR046347">
    <property type="entry name" value="bZIP_sf"/>
</dbReference>
<feature type="region of interest" description="Disordered" evidence="1">
    <location>
        <begin position="93"/>
        <end position="119"/>
    </location>
</feature>
<dbReference type="CDD" id="cd14688">
    <property type="entry name" value="bZIP_YAP"/>
    <property type="match status" value="1"/>
</dbReference>
<evidence type="ECO:0000313" key="4">
    <source>
        <dbReference type="Proteomes" id="UP001174934"/>
    </source>
</evidence>
<feature type="compositionally biased region" description="Low complexity" evidence="1">
    <location>
        <begin position="154"/>
        <end position="179"/>
    </location>
</feature>
<protein>
    <recommendedName>
        <fullName evidence="2">BZIP domain-containing protein</fullName>
    </recommendedName>
</protein>
<reference evidence="3" key="1">
    <citation type="submission" date="2023-06" db="EMBL/GenBank/DDBJ databases">
        <title>Genome-scale phylogeny and comparative genomics of the fungal order Sordariales.</title>
        <authorList>
            <consortium name="Lawrence Berkeley National Laboratory"/>
            <person name="Hensen N."/>
            <person name="Bonometti L."/>
            <person name="Westerberg I."/>
            <person name="Brannstrom I.O."/>
            <person name="Guillou S."/>
            <person name="Cros-Aarteil S."/>
            <person name="Calhoun S."/>
            <person name="Haridas S."/>
            <person name="Kuo A."/>
            <person name="Mondo S."/>
            <person name="Pangilinan J."/>
            <person name="Riley R."/>
            <person name="LaButti K."/>
            <person name="Andreopoulos B."/>
            <person name="Lipzen A."/>
            <person name="Chen C."/>
            <person name="Yanf M."/>
            <person name="Daum C."/>
            <person name="Ng V."/>
            <person name="Clum A."/>
            <person name="Steindorff A."/>
            <person name="Ohm R."/>
            <person name="Martin F."/>
            <person name="Silar P."/>
            <person name="Natvig D."/>
            <person name="Lalanne C."/>
            <person name="Gautier V."/>
            <person name="Ament-velasquez S.L."/>
            <person name="Kruys A."/>
            <person name="Hutchinson M.I."/>
            <person name="Powell A.J."/>
            <person name="Barry K."/>
            <person name="Miller A.N."/>
            <person name="Grigoriev I.V."/>
            <person name="Debuchy R."/>
            <person name="Gladieux P."/>
            <person name="Thoren M.H."/>
            <person name="Johannesson H."/>
        </authorList>
    </citation>
    <scope>NUCLEOTIDE SEQUENCE</scope>
    <source>
        <strain evidence="3">SMH3391-2</strain>
    </source>
</reference>
<dbReference type="GO" id="GO:0003700">
    <property type="term" value="F:DNA-binding transcription factor activity"/>
    <property type="evidence" value="ECO:0007669"/>
    <property type="project" value="InterPro"/>
</dbReference>
<dbReference type="EMBL" id="JAULSR010000001">
    <property type="protein sequence ID" value="KAK0637292.1"/>
    <property type="molecule type" value="Genomic_DNA"/>
</dbReference>
<dbReference type="AlphaFoldDB" id="A0AA39XNI4"/>
<accession>A0AA39XNI4</accession>
<gene>
    <name evidence="3" type="ORF">B0T17DRAFT_521269</name>
</gene>
<evidence type="ECO:0000259" key="2">
    <source>
        <dbReference type="PROSITE" id="PS50217"/>
    </source>
</evidence>
<proteinExistence type="predicted"/>
<dbReference type="Proteomes" id="UP001174934">
    <property type="component" value="Unassembled WGS sequence"/>
</dbReference>
<comment type="caution">
    <text evidence="3">The sequence shown here is derived from an EMBL/GenBank/DDBJ whole genome shotgun (WGS) entry which is preliminary data.</text>
</comment>
<dbReference type="PROSITE" id="PS50217">
    <property type="entry name" value="BZIP"/>
    <property type="match status" value="1"/>
</dbReference>
<feature type="domain" description="BZIP" evidence="2">
    <location>
        <begin position="22"/>
        <end position="76"/>
    </location>
</feature>
<sequence length="311" mass="33997">MATKPTGRPPGRPPSGEDPIVRNREAQRRHRETKRQHIEELEERVRVVEQRGVEISAEIQRAAREVVEENRRLRILLNKRACDDARIEYLLSLPEEPEPPKKGGRRPRYPEVPPVDPNFKRKRAKRCPAMTLENLLKPYENVLRPFLTNGSTPSAAEAEGAQSGQQAASQATTPVAPQAAPLPPISSLVPNSSGPYRQILPLAVQYDALGNRVKPPPPGRQLPPGQLPLPALSAQTPQLSHSPQSFQSPQLSQSPEPSEPSQPSESPQTTEPVQRDASPADSSMSPEPSPSVGSSHSCTMATDVYVLSSLP</sequence>
<dbReference type="SUPFAM" id="SSF57959">
    <property type="entry name" value="Leucine zipper domain"/>
    <property type="match status" value="1"/>
</dbReference>
<dbReference type="InterPro" id="IPR004827">
    <property type="entry name" value="bZIP"/>
</dbReference>
<feature type="region of interest" description="Disordered" evidence="1">
    <location>
        <begin position="210"/>
        <end position="311"/>
    </location>
</feature>
<dbReference type="Gene3D" id="1.20.5.170">
    <property type="match status" value="1"/>
</dbReference>
<feature type="compositionally biased region" description="Pro residues" evidence="1">
    <location>
        <begin position="214"/>
        <end position="227"/>
    </location>
</feature>
<name>A0AA39XNI4_9PEZI</name>